<reference evidence="2" key="2">
    <citation type="submission" date="2020-11" db="EMBL/GenBank/DDBJ databases">
        <authorList>
            <person name="McCartney M.A."/>
            <person name="Auch B."/>
            <person name="Kono T."/>
            <person name="Mallez S."/>
            <person name="Becker A."/>
            <person name="Gohl D.M."/>
            <person name="Silverstein K.A.T."/>
            <person name="Koren S."/>
            <person name="Bechman K.B."/>
            <person name="Herman A."/>
            <person name="Abrahante J.E."/>
            <person name="Garbe J."/>
        </authorList>
    </citation>
    <scope>NUCLEOTIDE SEQUENCE</scope>
    <source>
        <strain evidence="2">Duluth1</strain>
        <tissue evidence="2">Whole animal</tissue>
    </source>
</reference>
<accession>A0A9D4GSG2</accession>
<name>A0A9D4GSG2_DREPO</name>
<evidence type="ECO:0000256" key="1">
    <source>
        <dbReference type="SAM" id="SignalP"/>
    </source>
</evidence>
<feature type="chain" id="PRO_5039374712" evidence="1">
    <location>
        <begin position="26"/>
        <end position="91"/>
    </location>
</feature>
<reference evidence="2" key="1">
    <citation type="journal article" date="2019" name="bioRxiv">
        <title>The Genome of the Zebra Mussel, Dreissena polymorpha: A Resource for Invasive Species Research.</title>
        <authorList>
            <person name="McCartney M.A."/>
            <person name="Auch B."/>
            <person name="Kono T."/>
            <person name="Mallez S."/>
            <person name="Zhang Y."/>
            <person name="Obille A."/>
            <person name="Becker A."/>
            <person name="Abrahante J.E."/>
            <person name="Garbe J."/>
            <person name="Badalamenti J.P."/>
            <person name="Herman A."/>
            <person name="Mangelson H."/>
            <person name="Liachko I."/>
            <person name="Sullivan S."/>
            <person name="Sone E.D."/>
            <person name="Koren S."/>
            <person name="Silverstein K.A.T."/>
            <person name="Beckman K.B."/>
            <person name="Gohl D.M."/>
        </authorList>
    </citation>
    <scope>NUCLEOTIDE SEQUENCE</scope>
    <source>
        <strain evidence="2">Duluth1</strain>
        <tissue evidence="2">Whole animal</tissue>
    </source>
</reference>
<keyword evidence="3" id="KW-1185">Reference proteome</keyword>
<evidence type="ECO:0000313" key="2">
    <source>
        <dbReference type="EMBL" id="KAH3822826.1"/>
    </source>
</evidence>
<evidence type="ECO:0000313" key="3">
    <source>
        <dbReference type="Proteomes" id="UP000828390"/>
    </source>
</evidence>
<comment type="caution">
    <text evidence="2">The sequence shown here is derived from an EMBL/GenBank/DDBJ whole genome shotgun (WGS) entry which is preliminary data.</text>
</comment>
<gene>
    <name evidence="2" type="ORF">DPMN_124617</name>
</gene>
<organism evidence="2 3">
    <name type="scientific">Dreissena polymorpha</name>
    <name type="common">Zebra mussel</name>
    <name type="synonym">Mytilus polymorpha</name>
    <dbReference type="NCBI Taxonomy" id="45954"/>
    <lineage>
        <taxon>Eukaryota</taxon>
        <taxon>Metazoa</taxon>
        <taxon>Spiralia</taxon>
        <taxon>Lophotrochozoa</taxon>
        <taxon>Mollusca</taxon>
        <taxon>Bivalvia</taxon>
        <taxon>Autobranchia</taxon>
        <taxon>Heteroconchia</taxon>
        <taxon>Euheterodonta</taxon>
        <taxon>Imparidentia</taxon>
        <taxon>Neoheterodontei</taxon>
        <taxon>Myida</taxon>
        <taxon>Dreissenoidea</taxon>
        <taxon>Dreissenidae</taxon>
        <taxon>Dreissena</taxon>
    </lineage>
</organism>
<dbReference type="Proteomes" id="UP000828390">
    <property type="component" value="Unassembled WGS sequence"/>
</dbReference>
<proteinExistence type="predicted"/>
<protein>
    <submittedName>
        <fullName evidence="2">Uncharacterized protein</fullName>
    </submittedName>
</protein>
<keyword evidence="1" id="KW-0732">Signal</keyword>
<feature type="signal peptide" evidence="1">
    <location>
        <begin position="1"/>
        <end position="25"/>
    </location>
</feature>
<dbReference type="EMBL" id="JAIWYP010000005">
    <property type="protein sequence ID" value="KAH3822826.1"/>
    <property type="molecule type" value="Genomic_DNA"/>
</dbReference>
<sequence>MPNLMTLHIILNIVFLYIHRTEINGKRCKVTAKVPIVAHSDDSVAADYRKELSEYAYSLVEKQMKKTEEVELELVEDGRYHLINLRGSTPF</sequence>
<dbReference type="AlphaFoldDB" id="A0A9D4GSG2"/>